<evidence type="ECO:0000313" key="7">
    <source>
        <dbReference type="Proteomes" id="UP000199073"/>
    </source>
</evidence>
<dbReference type="CDD" id="cd06170">
    <property type="entry name" value="LuxR_C_like"/>
    <property type="match status" value="1"/>
</dbReference>
<dbReference type="SMART" id="SM00421">
    <property type="entry name" value="HTH_LUXR"/>
    <property type="match status" value="1"/>
</dbReference>
<dbReference type="Pfam" id="PF00196">
    <property type="entry name" value="GerE"/>
    <property type="match status" value="1"/>
</dbReference>
<feature type="domain" description="HTH luxR-type" evidence="4">
    <location>
        <begin position="154"/>
        <end position="219"/>
    </location>
</feature>
<dbReference type="SMART" id="SM00448">
    <property type="entry name" value="REC"/>
    <property type="match status" value="1"/>
</dbReference>
<dbReference type="InterPro" id="IPR000792">
    <property type="entry name" value="Tscrpt_reg_LuxR_C"/>
</dbReference>
<dbReference type="InterPro" id="IPR016032">
    <property type="entry name" value="Sig_transdc_resp-reg_C-effctor"/>
</dbReference>
<gene>
    <name evidence="6" type="ORF">SAMN05660330_03866</name>
</gene>
<protein>
    <submittedName>
        <fullName evidence="6">DNA-binding response regulator, NarL/FixJ family, contains REC and HTH domains</fullName>
    </submittedName>
</protein>
<proteinExistence type="predicted"/>
<accession>A0A1H0V4B7</accession>
<dbReference type="AlphaFoldDB" id="A0A1H0V4B7"/>
<dbReference type="SUPFAM" id="SSF52172">
    <property type="entry name" value="CheY-like"/>
    <property type="match status" value="1"/>
</dbReference>
<dbReference type="Proteomes" id="UP000199073">
    <property type="component" value="Unassembled WGS sequence"/>
</dbReference>
<keyword evidence="7" id="KW-1185">Reference proteome</keyword>
<keyword evidence="1" id="KW-0597">Phosphoprotein</keyword>
<dbReference type="SUPFAM" id="SSF46894">
    <property type="entry name" value="C-terminal effector domain of the bipartite response regulators"/>
    <property type="match status" value="1"/>
</dbReference>
<evidence type="ECO:0000313" key="6">
    <source>
        <dbReference type="EMBL" id="SDP73165.1"/>
    </source>
</evidence>
<evidence type="ECO:0000256" key="3">
    <source>
        <dbReference type="PROSITE-ProRule" id="PRU00169"/>
    </source>
</evidence>
<feature type="domain" description="Response regulatory" evidence="5">
    <location>
        <begin position="9"/>
        <end position="125"/>
    </location>
</feature>
<dbReference type="EMBL" id="FNJI01000040">
    <property type="protein sequence ID" value="SDP73165.1"/>
    <property type="molecule type" value="Genomic_DNA"/>
</dbReference>
<reference evidence="6 7" key="1">
    <citation type="submission" date="2016-10" db="EMBL/GenBank/DDBJ databases">
        <authorList>
            <person name="de Groot N.N."/>
        </authorList>
    </citation>
    <scope>NUCLEOTIDE SEQUENCE [LARGE SCALE GENOMIC DNA]</scope>
    <source>
        <strain evidence="6 7">DSM 12130</strain>
    </source>
</reference>
<evidence type="ECO:0000256" key="2">
    <source>
        <dbReference type="ARBA" id="ARBA00023125"/>
    </source>
</evidence>
<dbReference type="OrthoDB" id="9780312at2"/>
<dbReference type="PANTHER" id="PTHR43214">
    <property type="entry name" value="TWO-COMPONENT RESPONSE REGULATOR"/>
    <property type="match status" value="1"/>
</dbReference>
<dbReference type="PROSITE" id="PS50110">
    <property type="entry name" value="RESPONSE_REGULATORY"/>
    <property type="match status" value="1"/>
</dbReference>
<evidence type="ECO:0000259" key="4">
    <source>
        <dbReference type="PROSITE" id="PS50043"/>
    </source>
</evidence>
<name>A0A1H0V4B7_9BACT</name>
<organism evidence="6 7">
    <name type="scientific">Desulforhopalus singaporensis</name>
    <dbReference type="NCBI Taxonomy" id="91360"/>
    <lineage>
        <taxon>Bacteria</taxon>
        <taxon>Pseudomonadati</taxon>
        <taxon>Thermodesulfobacteriota</taxon>
        <taxon>Desulfobulbia</taxon>
        <taxon>Desulfobulbales</taxon>
        <taxon>Desulfocapsaceae</taxon>
        <taxon>Desulforhopalus</taxon>
    </lineage>
</organism>
<dbReference type="PROSITE" id="PS50043">
    <property type="entry name" value="HTH_LUXR_2"/>
    <property type="match status" value="1"/>
</dbReference>
<dbReference type="InterPro" id="IPR039420">
    <property type="entry name" value="WalR-like"/>
</dbReference>
<dbReference type="PRINTS" id="PR00038">
    <property type="entry name" value="HTHLUXR"/>
</dbReference>
<dbReference type="InterPro" id="IPR058245">
    <property type="entry name" value="NreC/VraR/RcsB-like_REC"/>
</dbReference>
<comment type="caution">
    <text evidence="3">Lacks conserved residue(s) required for the propagation of feature annotation.</text>
</comment>
<dbReference type="RefSeq" id="WP_092225776.1">
    <property type="nucleotide sequence ID" value="NZ_FNJI01000040.1"/>
</dbReference>
<dbReference type="InterPro" id="IPR001789">
    <property type="entry name" value="Sig_transdc_resp-reg_receiver"/>
</dbReference>
<dbReference type="Pfam" id="PF00072">
    <property type="entry name" value="Response_reg"/>
    <property type="match status" value="1"/>
</dbReference>
<dbReference type="GO" id="GO:0006355">
    <property type="term" value="P:regulation of DNA-templated transcription"/>
    <property type="evidence" value="ECO:0007669"/>
    <property type="project" value="InterPro"/>
</dbReference>
<evidence type="ECO:0000256" key="1">
    <source>
        <dbReference type="ARBA" id="ARBA00022553"/>
    </source>
</evidence>
<dbReference type="GO" id="GO:0003677">
    <property type="term" value="F:DNA binding"/>
    <property type="evidence" value="ECO:0007669"/>
    <property type="project" value="UniProtKB-KW"/>
</dbReference>
<dbReference type="CDD" id="cd17535">
    <property type="entry name" value="REC_NarL-like"/>
    <property type="match status" value="1"/>
</dbReference>
<dbReference type="STRING" id="91360.SAMN05660330_03866"/>
<keyword evidence="2 6" id="KW-0238">DNA-binding</keyword>
<dbReference type="PROSITE" id="PS00622">
    <property type="entry name" value="HTH_LUXR_1"/>
    <property type="match status" value="1"/>
</dbReference>
<sequence length="221" mass="24908">MSGARPAISVIIVDRFALFRQGLSLILKEMPQVELAGEAENEVQALRLLQELKPDIVILNVDIFAGNENLFVRIISADSPKTKILLMGDNIDEKTLSDALESGVKGFLSKDSGPSCLLNALQIVAKGQLWVERKFFDHYFERLAEKELEHQRKAEKDKDVLTPREKEVLKLLAKGSSNKEIGAKLFISEKTVKSHLSNIFKKLKVNSRLEAFLYSIKREIC</sequence>
<dbReference type="InterPro" id="IPR011006">
    <property type="entry name" value="CheY-like_superfamily"/>
</dbReference>
<evidence type="ECO:0000259" key="5">
    <source>
        <dbReference type="PROSITE" id="PS50110"/>
    </source>
</evidence>
<dbReference type="GO" id="GO:0000160">
    <property type="term" value="P:phosphorelay signal transduction system"/>
    <property type="evidence" value="ECO:0007669"/>
    <property type="project" value="InterPro"/>
</dbReference>
<dbReference type="Gene3D" id="3.40.50.2300">
    <property type="match status" value="1"/>
</dbReference>